<feature type="domain" description="Methyltransferase FkbM" evidence="1">
    <location>
        <begin position="192"/>
        <end position="331"/>
    </location>
</feature>
<organism evidence="2 3">
    <name type="scientific">Oceanibacterium hippocampi</name>
    <dbReference type="NCBI Taxonomy" id="745714"/>
    <lineage>
        <taxon>Bacteria</taxon>
        <taxon>Pseudomonadati</taxon>
        <taxon>Pseudomonadota</taxon>
        <taxon>Alphaproteobacteria</taxon>
        <taxon>Sneathiellales</taxon>
        <taxon>Sneathiellaceae</taxon>
        <taxon>Oceanibacterium</taxon>
    </lineage>
</organism>
<dbReference type="InterPro" id="IPR052514">
    <property type="entry name" value="SAM-dependent_MTase"/>
</dbReference>
<dbReference type="OrthoDB" id="7905197at2"/>
<name>A0A1Y5SG63_9PROT</name>
<dbReference type="SUPFAM" id="SSF53335">
    <property type="entry name" value="S-adenosyl-L-methionine-dependent methyltransferases"/>
    <property type="match status" value="1"/>
</dbReference>
<reference evidence="2 3" key="1">
    <citation type="submission" date="2017-03" db="EMBL/GenBank/DDBJ databases">
        <authorList>
            <person name="Afonso C.L."/>
            <person name="Miller P.J."/>
            <person name="Scott M.A."/>
            <person name="Spackman E."/>
            <person name="Goraichik I."/>
            <person name="Dimitrov K.M."/>
            <person name="Suarez D.L."/>
            <person name="Swayne D.E."/>
        </authorList>
    </citation>
    <scope>NUCLEOTIDE SEQUENCE [LARGE SCALE GENOMIC DNA]</scope>
    <source>
        <strain evidence="2 3">CECT 7691</strain>
    </source>
</reference>
<proteinExistence type="predicted"/>
<dbReference type="NCBIfam" id="TIGR01444">
    <property type="entry name" value="fkbM_fam"/>
    <property type="match status" value="1"/>
</dbReference>
<protein>
    <recommendedName>
        <fullName evidence="1">Methyltransferase FkbM domain-containing protein</fullName>
    </recommendedName>
</protein>
<evidence type="ECO:0000313" key="2">
    <source>
        <dbReference type="EMBL" id="SLN38335.1"/>
    </source>
</evidence>
<dbReference type="Proteomes" id="UP000193200">
    <property type="component" value="Unassembled WGS sequence"/>
</dbReference>
<evidence type="ECO:0000259" key="1">
    <source>
        <dbReference type="Pfam" id="PF05050"/>
    </source>
</evidence>
<dbReference type="EMBL" id="FWFR01000001">
    <property type="protein sequence ID" value="SLN38335.1"/>
    <property type="molecule type" value="Genomic_DNA"/>
</dbReference>
<sequence>MMSALPAFESFGAPRDIRCLLAHRRVLLFGATPAAAEPMRFLAAHDVPVAGFLDNSPEKQGGTFAGLPVHAPADLGRLLDGETAIVIAAAWQSEIAHQLVDDLGVPEGVVFPYVSAMFQGHFGAAALLPARGDLDWLMNTVADRESRDYLARLVAFRWRMDARALARNPMIDGPYSYAVAELGPRPGDRIVDCGAFDGDTARLFLERLDGNCRITALEATGRNFRALENWIASAGVTDRVAAVHCAVGAEDGEAIIVSDGEDGSADPRATARRCGSGETVTMRPLDGLIDDGADYIKVDVEGFELDVLAGAAATIRRHRPDLALASYHAPAHLWQVARAVRAFDPRYRLFLGHHPAAAYECELFCTARAGIEAAA</sequence>
<dbReference type="InterPro" id="IPR029063">
    <property type="entry name" value="SAM-dependent_MTases_sf"/>
</dbReference>
<dbReference type="AlphaFoldDB" id="A0A1Y5SG63"/>
<keyword evidence="3" id="KW-1185">Reference proteome</keyword>
<dbReference type="InterPro" id="IPR006342">
    <property type="entry name" value="FkbM_mtfrase"/>
</dbReference>
<dbReference type="InParanoid" id="A0A1Y5SG63"/>
<dbReference type="PANTHER" id="PTHR34203">
    <property type="entry name" value="METHYLTRANSFERASE, FKBM FAMILY PROTEIN"/>
    <property type="match status" value="1"/>
</dbReference>
<dbReference type="PANTHER" id="PTHR34203:SF15">
    <property type="entry name" value="SLL1173 PROTEIN"/>
    <property type="match status" value="1"/>
</dbReference>
<gene>
    <name evidence="2" type="ORF">OCH7691_01578</name>
</gene>
<dbReference type="Gene3D" id="3.40.50.150">
    <property type="entry name" value="Vaccinia Virus protein VP39"/>
    <property type="match status" value="1"/>
</dbReference>
<dbReference type="Pfam" id="PF05050">
    <property type="entry name" value="Methyltransf_21"/>
    <property type="match status" value="1"/>
</dbReference>
<evidence type="ECO:0000313" key="3">
    <source>
        <dbReference type="Proteomes" id="UP000193200"/>
    </source>
</evidence>
<dbReference type="Gene3D" id="3.40.50.720">
    <property type="entry name" value="NAD(P)-binding Rossmann-like Domain"/>
    <property type="match status" value="1"/>
</dbReference>
<accession>A0A1Y5SG63</accession>